<accession>A0A5B8VQI5</accession>
<dbReference type="Proteomes" id="UP000321291">
    <property type="component" value="Chromosome"/>
</dbReference>
<evidence type="ECO:0000313" key="8">
    <source>
        <dbReference type="EMBL" id="QEC73513.1"/>
    </source>
</evidence>
<dbReference type="GO" id="GO:0008855">
    <property type="term" value="F:exodeoxyribonuclease VII activity"/>
    <property type="evidence" value="ECO:0007669"/>
    <property type="project" value="UniProtKB-UniRule"/>
</dbReference>
<evidence type="ECO:0000256" key="2">
    <source>
        <dbReference type="ARBA" id="ARBA00022490"/>
    </source>
</evidence>
<dbReference type="InterPro" id="IPR003761">
    <property type="entry name" value="Exonuc_VII_S"/>
</dbReference>
<dbReference type="AlphaFoldDB" id="A0A5B8VQI5"/>
<evidence type="ECO:0000256" key="5">
    <source>
        <dbReference type="ARBA" id="ARBA00022839"/>
    </source>
</evidence>
<feature type="coiled-coil region" evidence="7">
    <location>
        <begin position="11"/>
        <end position="55"/>
    </location>
</feature>
<dbReference type="GO" id="GO:0009318">
    <property type="term" value="C:exodeoxyribonuclease VII complex"/>
    <property type="evidence" value="ECO:0007669"/>
    <property type="project" value="UniProtKB-UniRule"/>
</dbReference>
<gene>
    <name evidence="8" type="primary">xseB</name>
    <name evidence="8" type="ORF">FSB73_19465</name>
</gene>
<dbReference type="EMBL" id="CP042434">
    <property type="protein sequence ID" value="QEC73513.1"/>
    <property type="molecule type" value="Genomic_DNA"/>
</dbReference>
<dbReference type="EC" id="3.1.11.6" evidence="6"/>
<dbReference type="SUPFAM" id="SSF116842">
    <property type="entry name" value="XseB-like"/>
    <property type="match status" value="1"/>
</dbReference>
<dbReference type="NCBIfam" id="TIGR01280">
    <property type="entry name" value="xseB"/>
    <property type="match status" value="1"/>
</dbReference>
<dbReference type="KEGG" id="agi:FSB73_19465"/>
<comment type="similarity">
    <text evidence="1">Belongs to the XseB family.</text>
</comment>
<keyword evidence="4 8" id="KW-0378">Hydrolase</keyword>
<keyword evidence="2" id="KW-0963">Cytoplasm</keyword>
<dbReference type="Pfam" id="PF02609">
    <property type="entry name" value="Exonuc_VII_S"/>
    <property type="match status" value="1"/>
</dbReference>
<evidence type="ECO:0000256" key="4">
    <source>
        <dbReference type="ARBA" id="ARBA00022801"/>
    </source>
</evidence>
<evidence type="ECO:0000256" key="1">
    <source>
        <dbReference type="ARBA" id="ARBA00009998"/>
    </source>
</evidence>
<dbReference type="InterPro" id="IPR037004">
    <property type="entry name" value="Exonuc_VII_ssu_sf"/>
</dbReference>
<keyword evidence="3" id="KW-0540">Nuclease</keyword>
<protein>
    <recommendedName>
        <fullName evidence="6">Exodeoxyribonuclease VII small subunit</fullName>
        <ecNumber evidence="6">3.1.11.6</ecNumber>
    </recommendedName>
</protein>
<reference evidence="8 9" key="1">
    <citation type="journal article" date="2017" name="Int. J. Syst. Evol. Microbiol.">
        <title>Arachidicoccus ginsenosidivorans sp. nov., with ginsenoside-converting activity isolated from ginseng cultivating soil.</title>
        <authorList>
            <person name="Siddiqi M.Z."/>
            <person name="Aslam Z."/>
            <person name="Im W.T."/>
        </authorList>
    </citation>
    <scope>NUCLEOTIDE SEQUENCE [LARGE SCALE GENOMIC DNA]</scope>
    <source>
        <strain evidence="8 9">Gsoil 809</strain>
    </source>
</reference>
<evidence type="ECO:0000256" key="3">
    <source>
        <dbReference type="ARBA" id="ARBA00022722"/>
    </source>
</evidence>
<name>A0A5B8VQI5_9BACT</name>
<evidence type="ECO:0000256" key="7">
    <source>
        <dbReference type="SAM" id="Coils"/>
    </source>
</evidence>
<organism evidence="8 9">
    <name type="scientific">Arachidicoccus ginsenosidivorans</name>
    <dbReference type="NCBI Taxonomy" id="496057"/>
    <lineage>
        <taxon>Bacteria</taxon>
        <taxon>Pseudomonadati</taxon>
        <taxon>Bacteroidota</taxon>
        <taxon>Chitinophagia</taxon>
        <taxon>Chitinophagales</taxon>
        <taxon>Chitinophagaceae</taxon>
        <taxon>Arachidicoccus</taxon>
    </lineage>
</organism>
<keyword evidence="7" id="KW-0175">Coiled coil</keyword>
<evidence type="ECO:0000313" key="9">
    <source>
        <dbReference type="Proteomes" id="UP000321291"/>
    </source>
</evidence>
<evidence type="ECO:0000256" key="6">
    <source>
        <dbReference type="NCBIfam" id="TIGR01280"/>
    </source>
</evidence>
<dbReference type="OrthoDB" id="9813898at2"/>
<dbReference type="GO" id="GO:0006308">
    <property type="term" value="P:DNA catabolic process"/>
    <property type="evidence" value="ECO:0007669"/>
    <property type="project" value="UniProtKB-UniRule"/>
</dbReference>
<sequence length="79" mass="8797">MEQDLTYSAAYEELENIALEMENEAVSIDELAVRVKRAAELIDFCQKKLRNTEKEVAAVMASMEDTKGSASKNTPNPSE</sequence>
<dbReference type="Gene3D" id="1.10.287.1040">
    <property type="entry name" value="Exonuclease VII, small subunit"/>
    <property type="match status" value="1"/>
</dbReference>
<keyword evidence="5" id="KW-0269">Exonuclease</keyword>
<proteinExistence type="inferred from homology"/>
<keyword evidence="9" id="KW-1185">Reference proteome</keyword>
<dbReference type="RefSeq" id="WP_146786041.1">
    <property type="nucleotide sequence ID" value="NZ_CP042434.1"/>
</dbReference>